<dbReference type="SUPFAM" id="SSF53335">
    <property type="entry name" value="S-adenosyl-L-methionine-dependent methyltransferases"/>
    <property type="match status" value="1"/>
</dbReference>
<name>A0A366FR79_9HYPH</name>
<dbReference type="OrthoDB" id="9777830at2"/>
<proteinExistence type="predicted"/>
<dbReference type="InterPro" id="IPR029063">
    <property type="entry name" value="SAM-dependent_MTases_sf"/>
</dbReference>
<dbReference type="PANTHER" id="PTHR42912">
    <property type="entry name" value="METHYLTRANSFERASE"/>
    <property type="match status" value="1"/>
</dbReference>
<evidence type="ECO:0000313" key="3">
    <source>
        <dbReference type="Proteomes" id="UP000253529"/>
    </source>
</evidence>
<evidence type="ECO:0000259" key="1">
    <source>
        <dbReference type="Pfam" id="PF08241"/>
    </source>
</evidence>
<gene>
    <name evidence="2" type="ORF">DFR50_1033</name>
</gene>
<keyword evidence="2" id="KW-0489">Methyltransferase</keyword>
<keyword evidence="2" id="KW-0808">Transferase</keyword>
<sequence>MNPIPATRVYAGHHAQAAYGRWAPIYDLIFDLPFHPGRLAAAQAAAAAAGSGGEILVIGVGTGLELPLLPGDVRVTGIDISAPMLRAARTRVERQRLVQVKGLHVMDAGALDFPDAAFDVALAPYVMSVVPHPARALDEAWRVLRPRGTLIVMNHFAAERGLRKAVERRMETAAAWLGWHPNFPYSAIGDWIAARPDARIVERCELPPMRLFTLLRIDKAG</sequence>
<dbReference type="GO" id="GO:0032259">
    <property type="term" value="P:methylation"/>
    <property type="evidence" value="ECO:0007669"/>
    <property type="project" value="UniProtKB-KW"/>
</dbReference>
<comment type="caution">
    <text evidence="2">The sequence shown here is derived from an EMBL/GenBank/DDBJ whole genome shotgun (WGS) entry which is preliminary data.</text>
</comment>
<dbReference type="GO" id="GO:0008757">
    <property type="term" value="F:S-adenosylmethionine-dependent methyltransferase activity"/>
    <property type="evidence" value="ECO:0007669"/>
    <property type="project" value="InterPro"/>
</dbReference>
<dbReference type="EMBL" id="QNRK01000003">
    <property type="protein sequence ID" value="RBP17118.1"/>
    <property type="molecule type" value="Genomic_DNA"/>
</dbReference>
<organism evidence="2 3">
    <name type="scientific">Roseiarcus fermentans</name>
    <dbReference type="NCBI Taxonomy" id="1473586"/>
    <lineage>
        <taxon>Bacteria</taxon>
        <taxon>Pseudomonadati</taxon>
        <taxon>Pseudomonadota</taxon>
        <taxon>Alphaproteobacteria</taxon>
        <taxon>Hyphomicrobiales</taxon>
        <taxon>Roseiarcaceae</taxon>
        <taxon>Roseiarcus</taxon>
    </lineage>
</organism>
<dbReference type="CDD" id="cd02440">
    <property type="entry name" value="AdoMet_MTases"/>
    <property type="match status" value="1"/>
</dbReference>
<reference evidence="2 3" key="1">
    <citation type="submission" date="2018-06" db="EMBL/GenBank/DDBJ databases">
        <title>Genomic Encyclopedia of Type Strains, Phase IV (KMG-IV): sequencing the most valuable type-strain genomes for metagenomic binning, comparative biology and taxonomic classification.</title>
        <authorList>
            <person name="Goeker M."/>
        </authorList>
    </citation>
    <scope>NUCLEOTIDE SEQUENCE [LARGE SCALE GENOMIC DNA]</scope>
    <source>
        <strain evidence="2 3">DSM 24875</strain>
    </source>
</reference>
<dbReference type="InterPro" id="IPR050508">
    <property type="entry name" value="Methyltransf_Superfamily"/>
</dbReference>
<dbReference type="Pfam" id="PF08241">
    <property type="entry name" value="Methyltransf_11"/>
    <property type="match status" value="1"/>
</dbReference>
<accession>A0A366FR79</accession>
<feature type="domain" description="Methyltransferase type 11" evidence="1">
    <location>
        <begin position="57"/>
        <end position="152"/>
    </location>
</feature>
<evidence type="ECO:0000313" key="2">
    <source>
        <dbReference type="EMBL" id="RBP17118.1"/>
    </source>
</evidence>
<dbReference type="InterPro" id="IPR013216">
    <property type="entry name" value="Methyltransf_11"/>
</dbReference>
<dbReference type="AlphaFoldDB" id="A0A366FR79"/>
<dbReference type="Gene3D" id="3.40.50.150">
    <property type="entry name" value="Vaccinia Virus protein VP39"/>
    <property type="match status" value="1"/>
</dbReference>
<dbReference type="PANTHER" id="PTHR42912:SF80">
    <property type="entry name" value="METHYLTRANSFERASE DOMAIN-CONTAINING PROTEIN"/>
    <property type="match status" value="1"/>
</dbReference>
<protein>
    <submittedName>
        <fullName evidence="2">Phosphatidylethanolamine/phosphatidyl-N-methylethanolamine N-methyltransferase</fullName>
    </submittedName>
</protein>
<keyword evidence="3" id="KW-1185">Reference proteome</keyword>
<dbReference type="Proteomes" id="UP000253529">
    <property type="component" value="Unassembled WGS sequence"/>
</dbReference>
<dbReference type="RefSeq" id="WP_113887759.1">
    <property type="nucleotide sequence ID" value="NZ_QNRK01000003.1"/>
</dbReference>